<protein>
    <submittedName>
        <fullName evidence="2">Uncharacterized protein</fullName>
    </submittedName>
</protein>
<feature type="chain" id="PRO_5032494162" evidence="1">
    <location>
        <begin position="22"/>
        <end position="183"/>
    </location>
</feature>
<comment type="caution">
    <text evidence="2">The sequence shown here is derived from an EMBL/GenBank/DDBJ whole genome shotgun (WGS) entry which is preliminary data.</text>
</comment>
<feature type="signal peptide" evidence="1">
    <location>
        <begin position="1"/>
        <end position="21"/>
    </location>
</feature>
<dbReference type="Proteomes" id="UP000631114">
    <property type="component" value="Unassembled WGS sequence"/>
</dbReference>
<proteinExistence type="predicted"/>
<keyword evidence="3" id="KW-1185">Reference proteome</keyword>
<gene>
    <name evidence="2" type="ORF">IFM89_039580</name>
</gene>
<name>A0A835GT82_9MAGN</name>
<keyword evidence="1" id="KW-0732">Signal</keyword>
<reference evidence="2 3" key="1">
    <citation type="submission" date="2020-10" db="EMBL/GenBank/DDBJ databases">
        <title>The Coptis chinensis genome and diversification of protoberbering-type alkaloids.</title>
        <authorList>
            <person name="Wang B."/>
            <person name="Shu S."/>
            <person name="Song C."/>
            <person name="Liu Y."/>
        </authorList>
    </citation>
    <scope>NUCLEOTIDE SEQUENCE [LARGE SCALE GENOMIC DNA]</scope>
    <source>
        <strain evidence="2">HL-2020</strain>
        <tissue evidence="2">Leaf</tissue>
    </source>
</reference>
<accession>A0A835GT82</accession>
<dbReference type="AlphaFoldDB" id="A0A835GT82"/>
<organism evidence="2 3">
    <name type="scientific">Coptis chinensis</name>
    <dbReference type="NCBI Taxonomy" id="261450"/>
    <lineage>
        <taxon>Eukaryota</taxon>
        <taxon>Viridiplantae</taxon>
        <taxon>Streptophyta</taxon>
        <taxon>Embryophyta</taxon>
        <taxon>Tracheophyta</taxon>
        <taxon>Spermatophyta</taxon>
        <taxon>Magnoliopsida</taxon>
        <taxon>Ranunculales</taxon>
        <taxon>Ranunculaceae</taxon>
        <taxon>Coptidoideae</taxon>
        <taxon>Coptis</taxon>
    </lineage>
</organism>
<dbReference type="EMBL" id="JADFTS010000031">
    <property type="protein sequence ID" value="KAF9587191.1"/>
    <property type="molecule type" value="Genomic_DNA"/>
</dbReference>
<evidence type="ECO:0000313" key="2">
    <source>
        <dbReference type="EMBL" id="KAF9587191.1"/>
    </source>
</evidence>
<sequence>MAASAHAHVLTSLVFLSVLYARLNRSSGSTPTITRYFRCPFQQIQPGNKRKQLKHGATSALDVPSKAGKFMGRSITGQSSGTNTPVTDSKKHRALDLMKIGVDSVTLNVGDCLQNGELDLMEDDCFYGSSESSSLNPHAYPVAPEHTWVEVSGILSNLVEAGKKTESGTSVVQIAKERGIKVE</sequence>
<evidence type="ECO:0000256" key="1">
    <source>
        <dbReference type="SAM" id="SignalP"/>
    </source>
</evidence>
<evidence type="ECO:0000313" key="3">
    <source>
        <dbReference type="Proteomes" id="UP000631114"/>
    </source>
</evidence>